<keyword evidence="4" id="KW-1185">Reference proteome</keyword>
<keyword evidence="1 3" id="KW-0378">Hydrolase</keyword>
<proteinExistence type="predicted"/>
<evidence type="ECO:0000313" key="4">
    <source>
        <dbReference type="Proteomes" id="UP000523795"/>
    </source>
</evidence>
<comment type="caution">
    <text evidence="3">The sequence shown here is derived from an EMBL/GenBank/DDBJ whole genome shotgun (WGS) entry which is preliminary data.</text>
</comment>
<sequence length="189" mass="20384">MGLAVLVIDMQKGYFENPVLAGRQEELVGQCNQLIAQAREAGVPVLLPCTGHQRDKSTWTLSMLDDDQGFAFAGSETAELVPGLEAEGLPRLSKTRDSAFVGTDLLLRLRNLGVRTLVLAGVASHNCVAQTGVDAFAHNFRVVYARDAMASTNEEFAEQMLTILCKEYRQEAADAAAVKQLLTSANTGN</sequence>
<dbReference type="PANTHER" id="PTHR43540">
    <property type="entry name" value="PEROXYUREIDOACRYLATE/UREIDOACRYLATE AMIDOHYDROLASE-RELATED"/>
    <property type="match status" value="1"/>
</dbReference>
<dbReference type="EMBL" id="JAAZSR010000001">
    <property type="protein sequence ID" value="NKX49000.1"/>
    <property type="molecule type" value="Genomic_DNA"/>
</dbReference>
<accession>A0ABX1JI26</accession>
<dbReference type="InterPro" id="IPR000868">
    <property type="entry name" value="Isochorismatase-like_dom"/>
</dbReference>
<name>A0ABX1JI26_9MICC</name>
<dbReference type="PANTHER" id="PTHR43540:SF6">
    <property type="entry name" value="ISOCHORISMATASE-LIKE DOMAIN-CONTAINING PROTEIN"/>
    <property type="match status" value="1"/>
</dbReference>
<dbReference type="Proteomes" id="UP000523795">
    <property type="component" value="Unassembled WGS sequence"/>
</dbReference>
<gene>
    <name evidence="3" type="ORF">HER39_00030</name>
</gene>
<dbReference type="Gene3D" id="3.40.50.850">
    <property type="entry name" value="Isochorismatase-like"/>
    <property type="match status" value="1"/>
</dbReference>
<evidence type="ECO:0000313" key="3">
    <source>
        <dbReference type="EMBL" id="NKX49000.1"/>
    </source>
</evidence>
<reference evidence="3 4" key="1">
    <citation type="submission" date="2020-04" db="EMBL/GenBank/DDBJ databases">
        <authorList>
            <person name="Liu S."/>
        </authorList>
    </citation>
    <scope>NUCLEOTIDE SEQUENCE [LARGE SCALE GENOMIC DNA]</scope>
    <source>
        <strain evidence="3 4">CGMCC 1.15091</strain>
    </source>
</reference>
<dbReference type="Pfam" id="PF00857">
    <property type="entry name" value="Isochorismatase"/>
    <property type="match status" value="1"/>
</dbReference>
<dbReference type="SUPFAM" id="SSF52499">
    <property type="entry name" value="Isochorismatase-like hydrolases"/>
    <property type="match status" value="1"/>
</dbReference>
<organism evidence="3 4">
    <name type="scientific">Arthrobacter deserti</name>
    <dbReference type="NCBI Taxonomy" id="1742687"/>
    <lineage>
        <taxon>Bacteria</taxon>
        <taxon>Bacillati</taxon>
        <taxon>Actinomycetota</taxon>
        <taxon>Actinomycetes</taxon>
        <taxon>Micrococcales</taxon>
        <taxon>Micrococcaceae</taxon>
        <taxon>Arthrobacter</taxon>
    </lineage>
</organism>
<evidence type="ECO:0000259" key="2">
    <source>
        <dbReference type="Pfam" id="PF00857"/>
    </source>
</evidence>
<dbReference type="CDD" id="cd00431">
    <property type="entry name" value="cysteine_hydrolases"/>
    <property type="match status" value="1"/>
</dbReference>
<dbReference type="GO" id="GO:0016787">
    <property type="term" value="F:hydrolase activity"/>
    <property type="evidence" value="ECO:0007669"/>
    <property type="project" value="UniProtKB-KW"/>
</dbReference>
<dbReference type="InterPro" id="IPR050272">
    <property type="entry name" value="Isochorismatase-like_hydrls"/>
</dbReference>
<dbReference type="InterPro" id="IPR036380">
    <property type="entry name" value="Isochorismatase-like_sf"/>
</dbReference>
<feature type="domain" description="Isochorismatase-like" evidence="2">
    <location>
        <begin position="4"/>
        <end position="162"/>
    </location>
</feature>
<evidence type="ECO:0000256" key="1">
    <source>
        <dbReference type="ARBA" id="ARBA00022801"/>
    </source>
</evidence>
<protein>
    <submittedName>
        <fullName evidence="3">Cysteine hydrolase</fullName>
    </submittedName>
</protein>